<dbReference type="SUPFAM" id="SSF49265">
    <property type="entry name" value="Fibronectin type III"/>
    <property type="match status" value="1"/>
</dbReference>
<dbReference type="FunFam" id="2.120.10.80:FF:000085">
    <property type="entry name" value="host cell factor 1 isoform X4"/>
    <property type="match status" value="1"/>
</dbReference>
<dbReference type="InterPro" id="IPR059124">
    <property type="entry name" value="Kelch_HCF"/>
</dbReference>
<evidence type="ECO:0000256" key="10">
    <source>
        <dbReference type="SAM" id="MobiDB-lite"/>
    </source>
</evidence>
<evidence type="ECO:0000256" key="2">
    <source>
        <dbReference type="ARBA" id="ARBA00004496"/>
    </source>
</evidence>
<evidence type="ECO:0000256" key="4">
    <source>
        <dbReference type="ARBA" id="ARBA00022490"/>
    </source>
</evidence>
<evidence type="ECO:0000256" key="8">
    <source>
        <dbReference type="ARBA" id="ARBA00074286"/>
    </source>
</evidence>
<dbReference type="Pfam" id="PF13854">
    <property type="entry name" value="Kelch_HCF"/>
    <property type="match status" value="1"/>
</dbReference>
<dbReference type="Gene3D" id="6.10.250.2590">
    <property type="match status" value="1"/>
</dbReference>
<feature type="compositionally biased region" description="Polar residues" evidence="10">
    <location>
        <begin position="419"/>
        <end position="431"/>
    </location>
</feature>
<accession>A0A8C0X1R4</accession>
<dbReference type="InterPro" id="IPR013783">
    <property type="entry name" value="Ig-like_fold"/>
</dbReference>
<keyword evidence="6" id="KW-0539">Nucleus</keyword>
<gene>
    <name evidence="12" type="primary">Hcfc2</name>
</gene>
<dbReference type="GO" id="GO:0005737">
    <property type="term" value="C:cytoplasm"/>
    <property type="evidence" value="ECO:0007669"/>
    <property type="project" value="UniProtKB-SubCell"/>
</dbReference>
<evidence type="ECO:0000256" key="6">
    <source>
        <dbReference type="ARBA" id="ARBA00023242"/>
    </source>
</evidence>
<dbReference type="FunFam" id="2.60.40.10:FF:000259">
    <property type="entry name" value="Host cell factor 1 (Predicted)"/>
    <property type="match status" value="1"/>
</dbReference>
<dbReference type="InterPro" id="IPR015915">
    <property type="entry name" value="Kelch-typ_b-propeller"/>
</dbReference>
<evidence type="ECO:0000259" key="11">
    <source>
        <dbReference type="SMART" id="SM00060"/>
    </source>
</evidence>
<dbReference type="FunFam" id="2.60.40.10:FF:000443">
    <property type="entry name" value="host cell factor 1"/>
    <property type="match status" value="1"/>
</dbReference>
<feature type="domain" description="Fibronectin type-III" evidence="11">
    <location>
        <begin position="609"/>
        <end position="705"/>
    </location>
</feature>
<keyword evidence="5" id="KW-0677">Repeat</keyword>
<dbReference type="InterPro" id="IPR036116">
    <property type="entry name" value="FN3_sf"/>
</dbReference>
<keyword evidence="3" id="KW-0880">Kelch repeat</keyword>
<evidence type="ECO:0000256" key="5">
    <source>
        <dbReference type="ARBA" id="ARBA00022737"/>
    </source>
</evidence>
<reference evidence="12" key="1">
    <citation type="submission" date="2023-09" db="UniProtKB">
        <authorList>
            <consortium name="Ensembl"/>
        </authorList>
    </citation>
    <scope>IDENTIFICATION</scope>
</reference>
<feature type="domain" description="Fibronectin type-III" evidence="11">
    <location>
        <begin position="357"/>
        <end position="593"/>
    </location>
</feature>
<feature type="region of interest" description="Disordered" evidence="10">
    <location>
        <begin position="398"/>
        <end position="431"/>
    </location>
</feature>
<proteinExistence type="predicted"/>
<dbReference type="PANTHER" id="PTHR46003:SF2">
    <property type="entry name" value="HOST CELL FACTOR 2"/>
    <property type="match status" value="1"/>
</dbReference>
<dbReference type="GO" id="GO:0006338">
    <property type="term" value="P:chromatin remodeling"/>
    <property type="evidence" value="ECO:0007669"/>
    <property type="project" value="TreeGrafter"/>
</dbReference>
<evidence type="ECO:0000256" key="7">
    <source>
        <dbReference type="ARBA" id="ARBA00062322"/>
    </source>
</evidence>
<dbReference type="InterPro" id="IPR043536">
    <property type="entry name" value="HCF1/2"/>
</dbReference>
<comment type="subcellular location">
    <subcellularLocation>
        <location evidence="2">Cytoplasm</location>
    </subcellularLocation>
    <subcellularLocation>
        <location evidence="1">Nucleus</location>
    </subcellularLocation>
</comment>
<evidence type="ECO:0000256" key="3">
    <source>
        <dbReference type="ARBA" id="ARBA00022441"/>
    </source>
</evidence>
<evidence type="ECO:0000256" key="1">
    <source>
        <dbReference type="ARBA" id="ARBA00004123"/>
    </source>
</evidence>
<organism evidence="12">
    <name type="scientific">Castor canadensis</name>
    <name type="common">American beaver</name>
    <dbReference type="NCBI Taxonomy" id="51338"/>
    <lineage>
        <taxon>Eukaryota</taxon>
        <taxon>Metazoa</taxon>
        <taxon>Chordata</taxon>
        <taxon>Craniata</taxon>
        <taxon>Vertebrata</taxon>
        <taxon>Euteleostomi</taxon>
        <taxon>Mammalia</taxon>
        <taxon>Eutheria</taxon>
        <taxon>Euarchontoglires</taxon>
        <taxon>Glires</taxon>
        <taxon>Rodentia</taxon>
        <taxon>Castorimorpha</taxon>
        <taxon>Castoridae</taxon>
        <taxon>Castor</taxon>
    </lineage>
</organism>
<dbReference type="SMART" id="SM00060">
    <property type="entry name" value="FN3"/>
    <property type="match status" value="2"/>
</dbReference>
<dbReference type="InterPro" id="IPR003961">
    <property type="entry name" value="FN3_dom"/>
</dbReference>
<dbReference type="Gene3D" id="2.120.10.80">
    <property type="entry name" value="Kelch-type beta propeller"/>
    <property type="match status" value="1"/>
</dbReference>
<name>A0A8C0X1R4_CASCN</name>
<dbReference type="GO" id="GO:0035097">
    <property type="term" value="C:histone methyltransferase complex"/>
    <property type="evidence" value="ECO:0007669"/>
    <property type="project" value="TreeGrafter"/>
</dbReference>
<keyword evidence="4" id="KW-0963">Cytoplasm</keyword>
<comment type="subunit">
    <text evidence="7">Binds KMT2A/MLL1. Component of the MLL1/MLL complex, at least composed of KMT2A/MLL1, ASH2L, RBBP5, DPY30, WDR5, MEN1, HCFC1 and HCFC2. Interacts with TASOR.</text>
</comment>
<protein>
    <recommendedName>
        <fullName evidence="8">Host cell factor 2</fullName>
    </recommendedName>
    <alternativeName>
        <fullName evidence="9">C2 factor</fullName>
    </alternativeName>
</protein>
<evidence type="ECO:0000256" key="9">
    <source>
        <dbReference type="ARBA" id="ARBA00083037"/>
    </source>
</evidence>
<dbReference type="Ensembl" id="ENSCCNT00000025169.1">
    <property type="protein sequence ID" value="ENSCCNP00000019414.1"/>
    <property type="gene ID" value="ENSCCNG00000019525.1"/>
</dbReference>
<dbReference type="CDD" id="cd00063">
    <property type="entry name" value="FN3"/>
    <property type="match status" value="2"/>
</dbReference>
<sequence>MAAPSLLNWRRVSSFTGPVPRARHGHRAVAIRELMIIFGGGNEGIADELHVYNTVTNQWFLPAVRGDIPPGCAAHGFVCDGTRILVFGGMVEYGRYSNELYELQASRWLWKKVKPQPPSSGLPPCPRLGHSFSLYGNKCYLFGGLANESEDSNNNVPRYLNDFYELELQHGSGVVGWSIPVTKGIVPSPRESHTAIIYCKKDSGSPKMYVFGGMCGARLDDLWQLDLESMSWSKPETKGTVPLPRSLHTASVIGNKMYIFGGWVPHKGENVETSPHDCEWRCTSSFSYLNLDTVEWTTLVSDSQEDKKNSRPRPRAGHCAVAIGTRLYFWSGRDGYKKALNSQVCCKDLWYLDTEKPPAPSQVQLIKATTNSFHVKWDEVPTVEGYLLQLNTDLPYQAASSDPSAAPNMSGGRMDPHRQGSNNVLPNSVNDTVNSAKTEHTATKGTSVKTKPDFKATDSSAILHSSLASNASNHNSCMVDMLRRNEVDETCALPATKISRVEVNAVVMPFSKETPSNPVTTVKAGERQWCDVGIFKNNSALVSQFYLLPKGKQSISKVGNADVPDYSLLKKQDLIPGMGYRFRVAAINGCGIGPFSKVSEFKTCIPGFPGAPSAVRISKNVEGIHLSWEPPTSPSGNILEYSAYLAIRTAQIQDNPSQLVFMRIYCGLKTSCIVTAGQLANAHIDYTSRPAVVFRISAKNEKGYGPATQVRWLQDQEVSVNLWLQ</sequence>
<dbReference type="AlphaFoldDB" id="A0A8C0X1R4"/>
<dbReference type="GO" id="GO:0006357">
    <property type="term" value="P:regulation of transcription by RNA polymerase II"/>
    <property type="evidence" value="ECO:0007669"/>
    <property type="project" value="UniProtKB-ARBA"/>
</dbReference>
<dbReference type="PANTHER" id="PTHR46003">
    <property type="entry name" value="HOST CELL FACTOR"/>
    <property type="match status" value="1"/>
</dbReference>
<dbReference type="SUPFAM" id="SSF117281">
    <property type="entry name" value="Kelch motif"/>
    <property type="match status" value="2"/>
</dbReference>
<dbReference type="GO" id="GO:0003713">
    <property type="term" value="F:transcription coactivator activity"/>
    <property type="evidence" value="ECO:0007669"/>
    <property type="project" value="TreeGrafter"/>
</dbReference>
<dbReference type="Gene3D" id="2.60.40.10">
    <property type="entry name" value="Immunoglobulins"/>
    <property type="match status" value="2"/>
</dbReference>
<evidence type="ECO:0000313" key="12">
    <source>
        <dbReference type="Ensembl" id="ENSCCNP00000019414.1"/>
    </source>
</evidence>